<dbReference type="EMBL" id="KZ819361">
    <property type="protein sequence ID" value="PWN44427.1"/>
    <property type="molecule type" value="Genomic_DNA"/>
</dbReference>
<feature type="region of interest" description="Disordered" evidence="1">
    <location>
        <begin position="208"/>
        <end position="266"/>
    </location>
</feature>
<dbReference type="PANTHER" id="PTHR37948">
    <property type="entry name" value="ZGC:113208"/>
    <property type="match status" value="1"/>
</dbReference>
<feature type="compositionally biased region" description="Polar residues" evidence="1">
    <location>
        <begin position="148"/>
        <end position="157"/>
    </location>
</feature>
<dbReference type="AlphaFoldDB" id="A0A316W3F5"/>
<evidence type="ECO:0000256" key="1">
    <source>
        <dbReference type="SAM" id="MobiDB-lite"/>
    </source>
</evidence>
<sequence>MATRPARALARSASSLDGTYDRFPKRARQASNKLRQPSPSPISDHATSISSRRGRSSRQQVASSETPVQESLGKAPASETDEGVVSTLSASPSPAADHVLNEAVALKDEGDSDVDDADYEAERMKRMKENAELLASLGLNNVEMARRIQSTENPKTGRSSHRAKANGRSQKAAMIEPTRRSSRKVSAPSYYAAEREFSDVRSTLTRAERAMRRASDGAGRNGHSMSIRPNFKLKSLPVNRPGPSSSSTSVLKKAEQLPDGPPPKRKGKVIHFEKGYEHFTPNLTPREMLEGGMFGGGPFRKHFSSVLHRTLGNSDAQEFEIDGIPEEQLYNPDYDVDKNRFGVKAGQTLSDWERNGWIHEQDPRGWFQWYFRFHAGRRTADDERQITRWLGAAGPNGRFKKSLVGKVMVSSGRWDDEGVSPVVRQTLFHWAYQLTEEDYDKYST</sequence>
<feature type="region of interest" description="Disordered" evidence="1">
    <location>
        <begin position="1"/>
        <end position="116"/>
    </location>
</feature>
<feature type="region of interest" description="Disordered" evidence="1">
    <location>
        <begin position="147"/>
        <end position="187"/>
    </location>
</feature>
<evidence type="ECO:0000313" key="2">
    <source>
        <dbReference type="EMBL" id="PWN44427.1"/>
    </source>
</evidence>
<feature type="compositionally biased region" description="Low complexity" evidence="1">
    <location>
        <begin position="1"/>
        <end position="16"/>
    </location>
</feature>
<dbReference type="GeneID" id="37035174"/>
<accession>A0A316W3F5</accession>
<dbReference type="Proteomes" id="UP000245783">
    <property type="component" value="Unassembled WGS sequence"/>
</dbReference>
<dbReference type="STRING" id="1522189.A0A316W3F5"/>
<keyword evidence="3" id="KW-1185">Reference proteome</keyword>
<dbReference type="OrthoDB" id="4850at2759"/>
<evidence type="ECO:0000313" key="3">
    <source>
        <dbReference type="Proteomes" id="UP000245783"/>
    </source>
</evidence>
<dbReference type="PANTHER" id="PTHR37948:SF1">
    <property type="entry name" value="BLL5189 PROTEIN"/>
    <property type="match status" value="1"/>
</dbReference>
<dbReference type="RefSeq" id="XP_025371587.1">
    <property type="nucleotide sequence ID" value="XM_025513304.1"/>
</dbReference>
<protein>
    <submittedName>
        <fullName evidence="2">Uncharacterized protein</fullName>
    </submittedName>
</protein>
<name>A0A316W3F5_9BASI</name>
<reference evidence="2 3" key="1">
    <citation type="journal article" date="2018" name="Mol. Biol. Evol.">
        <title>Broad Genomic Sampling Reveals a Smut Pathogenic Ancestry of the Fungal Clade Ustilaginomycotina.</title>
        <authorList>
            <person name="Kijpornyongpan T."/>
            <person name="Mondo S.J."/>
            <person name="Barry K."/>
            <person name="Sandor L."/>
            <person name="Lee J."/>
            <person name="Lipzen A."/>
            <person name="Pangilinan J."/>
            <person name="LaButti K."/>
            <person name="Hainaut M."/>
            <person name="Henrissat B."/>
            <person name="Grigoriev I.V."/>
            <person name="Spatafora J.W."/>
            <person name="Aime M.C."/>
        </authorList>
    </citation>
    <scope>NUCLEOTIDE SEQUENCE [LARGE SCALE GENOMIC DNA]</scope>
    <source>
        <strain evidence="2 3">MCA 4658</strain>
    </source>
</reference>
<gene>
    <name evidence="2" type="ORF">IE81DRAFT_321321</name>
</gene>
<organism evidence="2 3">
    <name type="scientific">Ceraceosorus guamensis</name>
    <dbReference type="NCBI Taxonomy" id="1522189"/>
    <lineage>
        <taxon>Eukaryota</taxon>
        <taxon>Fungi</taxon>
        <taxon>Dikarya</taxon>
        <taxon>Basidiomycota</taxon>
        <taxon>Ustilaginomycotina</taxon>
        <taxon>Exobasidiomycetes</taxon>
        <taxon>Ceraceosorales</taxon>
        <taxon>Ceraceosoraceae</taxon>
        <taxon>Ceraceosorus</taxon>
    </lineage>
</organism>
<proteinExistence type="predicted"/>
<dbReference type="InParanoid" id="A0A316W3F5"/>